<comment type="subcellular location">
    <subcellularLocation>
        <location evidence="1">Membrane</location>
        <topology evidence="1">Multi-pass membrane protein</topology>
    </subcellularLocation>
</comment>
<dbReference type="SFLD" id="SFLDG01168">
    <property type="entry name" value="Ferric_reductase_subgroup_(FRE"/>
    <property type="match status" value="1"/>
</dbReference>
<dbReference type="InterPro" id="IPR017938">
    <property type="entry name" value="Riboflavin_synthase-like_b-brl"/>
</dbReference>
<dbReference type="GO" id="GO:0016491">
    <property type="term" value="F:oxidoreductase activity"/>
    <property type="evidence" value="ECO:0007669"/>
    <property type="project" value="UniProtKB-KW"/>
</dbReference>
<dbReference type="PANTHER" id="PTHR11972:SF193">
    <property type="entry name" value="FAD-BINDING FR-TYPE DOMAIN-CONTAINING PROTEIN"/>
    <property type="match status" value="1"/>
</dbReference>
<keyword evidence="4" id="KW-0560">Oxidoreductase</keyword>
<feature type="transmembrane region" description="Helical" evidence="6">
    <location>
        <begin position="94"/>
        <end position="113"/>
    </location>
</feature>
<dbReference type="InterPro" id="IPR013130">
    <property type="entry name" value="Fe3_Rdtase_TM_dom"/>
</dbReference>
<dbReference type="Pfam" id="PF08022">
    <property type="entry name" value="FAD_binding_8"/>
    <property type="match status" value="1"/>
</dbReference>
<evidence type="ECO:0000256" key="4">
    <source>
        <dbReference type="ARBA" id="ARBA00023002"/>
    </source>
</evidence>
<reference evidence="8" key="1">
    <citation type="submission" date="2013-12" db="EMBL/GenBank/DDBJ databases">
        <title>The Genome Sequence of Aphanomyces invadans NJM9701.</title>
        <authorList>
            <consortium name="The Broad Institute Genomics Platform"/>
            <person name="Russ C."/>
            <person name="Tyler B."/>
            <person name="van West P."/>
            <person name="Dieguez-Uribeondo J."/>
            <person name="Young S.K."/>
            <person name="Zeng Q."/>
            <person name="Gargeya S."/>
            <person name="Fitzgerald M."/>
            <person name="Abouelleil A."/>
            <person name="Alvarado L."/>
            <person name="Chapman S.B."/>
            <person name="Gainer-Dewar J."/>
            <person name="Goldberg J."/>
            <person name="Griggs A."/>
            <person name="Gujja S."/>
            <person name="Hansen M."/>
            <person name="Howarth C."/>
            <person name="Imamovic A."/>
            <person name="Ireland A."/>
            <person name="Larimer J."/>
            <person name="McCowan C."/>
            <person name="Murphy C."/>
            <person name="Pearson M."/>
            <person name="Poon T.W."/>
            <person name="Priest M."/>
            <person name="Roberts A."/>
            <person name="Saif S."/>
            <person name="Shea T."/>
            <person name="Sykes S."/>
            <person name="Wortman J."/>
            <person name="Nusbaum C."/>
            <person name="Birren B."/>
        </authorList>
    </citation>
    <scope>NUCLEOTIDE SEQUENCE [LARGE SCALE GENOMIC DNA]</scope>
    <source>
        <strain evidence="8">NJM9701</strain>
    </source>
</reference>
<dbReference type="OrthoDB" id="75426at2759"/>
<dbReference type="SUPFAM" id="SSF52343">
    <property type="entry name" value="Ferredoxin reductase-like, C-terminal NADP-linked domain"/>
    <property type="match status" value="1"/>
</dbReference>
<dbReference type="eggNOG" id="KOG0039">
    <property type="taxonomic scope" value="Eukaryota"/>
</dbReference>
<dbReference type="Gene3D" id="3.40.50.80">
    <property type="entry name" value="Nucleotide-binding domain of ferredoxin-NADP reductase (FNR) module"/>
    <property type="match status" value="2"/>
</dbReference>
<dbReference type="InterPro" id="IPR050369">
    <property type="entry name" value="RBOH/FRE"/>
</dbReference>
<dbReference type="VEuPathDB" id="FungiDB:H310_00412"/>
<dbReference type="STRING" id="157072.A0A024UWI3"/>
<feature type="transmembrane region" description="Helical" evidence="6">
    <location>
        <begin position="42"/>
        <end position="60"/>
    </location>
</feature>
<evidence type="ECO:0000313" key="8">
    <source>
        <dbReference type="EMBL" id="ETW10003.1"/>
    </source>
</evidence>
<feature type="transmembrane region" description="Helical" evidence="6">
    <location>
        <begin position="599"/>
        <end position="619"/>
    </location>
</feature>
<dbReference type="SFLD" id="SFLDS00052">
    <property type="entry name" value="Ferric_Reductase_Domain"/>
    <property type="match status" value="1"/>
</dbReference>
<feature type="transmembrane region" description="Helical" evidence="6">
    <location>
        <begin position="174"/>
        <end position="199"/>
    </location>
</feature>
<evidence type="ECO:0000256" key="2">
    <source>
        <dbReference type="ARBA" id="ARBA00022692"/>
    </source>
</evidence>
<dbReference type="RefSeq" id="XP_008861414.1">
    <property type="nucleotide sequence ID" value="XM_008863192.1"/>
</dbReference>
<feature type="transmembrane region" description="Helical" evidence="6">
    <location>
        <begin position="270"/>
        <end position="290"/>
    </location>
</feature>
<keyword evidence="5 6" id="KW-0472">Membrane</keyword>
<feature type="domain" description="FAD-binding FR-type" evidence="7">
    <location>
        <begin position="338"/>
        <end position="444"/>
    </location>
</feature>
<dbReference type="GO" id="GO:0005886">
    <property type="term" value="C:plasma membrane"/>
    <property type="evidence" value="ECO:0007669"/>
    <property type="project" value="TreeGrafter"/>
</dbReference>
<sequence>MQDSTFCPLNTPKVNSIETDSAPEISTKIVAKTHFGWVLGHWFVGLCLFMATWTPFMYFLPFYTDKISNPITIWWGGDPKVRSSGHREMVRPTFFFLGMVLPVLVGAVVFAIIRTKSPIVVPPFSHLLHRKPLVFRGLISYGEILFLIIVLGGNAIIFYFRWARRYKPGKSTNLNILSIIGTTLGFNGLFNMTFLALPASRHCFWMEWLNIPYAHGVKYHRWLGVVTIVMIAGHTVVYFVVYGIRNELHDLLPCFDCNVAKEGFDNWMNFFGILSFLAMAIMGATSLPFVRRKYYNVFYTTHFLFIPATIFAVLHWGPILYWLYATIVLYLVNRMFSSASISAPVTIERAIAMPAEVVELTLHCTTGYSPGDVVWLKVPALSNTQWHPISVASTPLQAPGLLTVYVKCLGRWSNGLYHYVRYCHSVGLPPVVYMDGGYTSAAPISSSYSDVVFVGGGIGVTPLMGQLLHILHTNPRQTVWLIWHVRRSAMLLQFQAWLREMEALSEANGGRVHLRLHVTQEHTTSLNVEDDDGIGGVATFDATSTVANVESRPYAHLNTTKRMWILLLAFAFSGSLAVLLLYGNKISAINRSYWPLQRLAEFCVVVAGSYMAYIVTYVAKTQSPIPVANQVDGAPKLGKELDTPAFVAHYNVQFERANWAEVFAEIEAQTAKDAVVGVYISGPKALVRAVDGQIQGQAKFHVHNEEFDM</sequence>
<dbReference type="AlphaFoldDB" id="A0A024UWI3"/>
<dbReference type="PANTHER" id="PTHR11972">
    <property type="entry name" value="NADPH OXIDASE"/>
    <property type="match status" value="1"/>
</dbReference>
<evidence type="ECO:0000256" key="3">
    <source>
        <dbReference type="ARBA" id="ARBA00022989"/>
    </source>
</evidence>
<name>A0A024UWI3_9STRA</name>
<protein>
    <recommendedName>
        <fullName evidence="7">FAD-binding FR-type domain-containing protein</fullName>
    </recommendedName>
</protein>
<dbReference type="Pfam" id="PF08030">
    <property type="entry name" value="NAD_binding_6"/>
    <property type="match status" value="1"/>
</dbReference>
<feature type="transmembrane region" description="Helical" evidence="6">
    <location>
        <begin position="133"/>
        <end position="162"/>
    </location>
</feature>
<proteinExistence type="predicted"/>
<evidence type="ECO:0000256" key="6">
    <source>
        <dbReference type="SAM" id="Phobius"/>
    </source>
</evidence>
<evidence type="ECO:0000259" key="7">
    <source>
        <dbReference type="PROSITE" id="PS51384"/>
    </source>
</evidence>
<dbReference type="InterPro" id="IPR013112">
    <property type="entry name" value="FAD-bd_8"/>
</dbReference>
<feature type="transmembrane region" description="Helical" evidence="6">
    <location>
        <begin position="219"/>
        <end position="241"/>
    </location>
</feature>
<evidence type="ECO:0000256" key="5">
    <source>
        <dbReference type="ARBA" id="ARBA00023136"/>
    </source>
</evidence>
<dbReference type="InterPro" id="IPR013121">
    <property type="entry name" value="Fe_red_NAD-bd_6"/>
</dbReference>
<dbReference type="InterPro" id="IPR039261">
    <property type="entry name" value="FNR_nucleotide-bd"/>
</dbReference>
<keyword evidence="2 6" id="KW-0812">Transmembrane</keyword>
<dbReference type="InterPro" id="IPR017927">
    <property type="entry name" value="FAD-bd_FR_type"/>
</dbReference>
<dbReference type="PROSITE" id="PS51384">
    <property type="entry name" value="FAD_FR"/>
    <property type="match status" value="1"/>
</dbReference>
<feature type="transmembrane region" description="Helical" evidence="6">
    <location>
        <begin position="564"/>
        <end position="583"/>
    </location>
</feature>
<feature type="transmembrane region" description="Helical" evidence="6">
    <location>
        <begin position="302"/>
        <end position="332"/>
    </location>
</feature>
<dbReference type="Pfam" id="PF01794">
    <property type="entry name" value="Ferric_reduct"/>
    <property type="match status" value="1"/>
</dbReference>
<dbReference type="EMBL" id="KI913952">
    <property type="protein sequence ID" value="ETW10003.1"/>
    <property type="molecule type" value="Genomic_DNA"/>
</dbReference>
<organism evidence="8">
    <name type="scientific">Aphanomyces invadans</name>
    <dbReference type="NCBI Taxonomy" id="157072"/>
    <lineage>
        <taxon>Eukaryota</taxon>
        <taxon>Sar</taxon>
        <taxon>Stramenopiles</taxon>
        <taxon>Oomycota</taxon>
        <taxon>Saprolegniomycetes</taxon>
        <taxon>Saprolegniales</taxon>
        <taxon>Verrucalvaceae</taxon>
        <taxon>Aphanomyces</taxon>
    </lineage>
</organism>
<dbReference type="GeneID" id="20077462"/>
<keyword evidence="3 6" id="KW-1133">Transmembrane helix</keyword>
<accession>A0A024UWI3</accession>
<evidence type="ECO:0000256" key="1">
    <source>
        <dbReference type="ARBA" id="ARBA00004141"/>
    </source>
</evidence>
<gene>
    <name evidence="8" type="ORF">H310_00412</name>
</gene>
<dbReference type="SUPFAM" id="SSF63380">
    <property type="entry name" value="Riboflavin synthase domain-like"/>
    <property type="match status" value="1"/>
</dbReference>